<keyword evidence="4 6" id="KW-0520">NAD</keyword>
<keyword evidence="6" id="KW-0547">Nucleotide-binding</keyword>
<dbReference type="Pfam" id="PF01513">
    <property type="entry name" value="NAD_kinase"/>
    <property type="match status" value="1"/>
</dbReference>
<dbReference type="Gene3D" id="3.40.50.10330">
    <property type="entry name" value="Probable inorganic polyphosphate/atp-NAD kinase, domain 1"/>
    <property type="match status" value="1"/>
</dbReference>
<evidence type="ECO:0000256" key="1">
    <source>
        <dbReference type="ARBA" id="ARBA00022679"/>
    </source>
</evidence>
<feature type="binding site" evidence="6">
    <location>
        <begin position="72"/>
        <end position="73"/>
    </location>
    <ligand>
        <name>NAD(+)</name>
        <dbReference type="ChEBI" id="CHEBI:57540"/>
    </ligand>
</feature>
<keyword evidence="1 6" id="KW-0808">Transferase</keyword>
<dbReference type="GO" id="GO:0005737">
    <property type="term" value="C:cytoplasm"/>
    <property type="evidence" value="ECO:0007669"/>
    <property type="project" value="UniProtKB-SubCell"/>
</dbReference>
<feature type="binding site" evidence="6">
    <location>
        <position position="174"/>
    </location>
    <ligand>
        <name>NAD(+)</name>
        <dbReference type="ChEBI" id="CHEBI:57540"/>
    </ligand>
</feature>
<dbReference type="InterPro" id="IPR017437">
    <property type="entry name" value="ATP-NAD_kinase_PpnK-typ_C"/>
</dbReference>
<sequence>MKRPVHRLGLLCHPNRPAVPPLLRKILRWADEHDLEILLDREVAPSVGQPDRGVWRSEMGQYVDLIVVLGGDGSILDCVRSFAGEGIPIAGINLGHLGFLTLGDASKALSILRRLRAGQFRIENRMMLQAVVRRRGKPIFRGIALNDAVITKGPILRVIDLEISISGTHIMTCHGDGVIFSTPTGSTAYSLSAGGPIVPPWVNALLVTPLNSHTLSTRPVITSDQESIVAALSCTHSEVNLVLDGQHGFQLLDGDQIEIARAQELARIVVFRPRNFFQVLRQKMKWGD</sequence>
<comment type="caution">
    <text evidence="7">The sequence shown here is derived from an EMBL/GenBank/DDBJ whole genome shotgun (WGS) entry which is preliminary data.</text>
</comment>
<evidence type="ECO:0000256" key="5">
    <source>
        <dbReference type="ARBA" id="ARBA00047925"/>
    </source>
</evidence>
<dbReference type="PANTHER" id="PTHR20275">
    <property type="entry name" value="NAD KINASE"/>
    <property type="match status" value="1"/>
</dbReference>
<evidence type="ECO:0000313" key="8">
    <source>
        <dbReference type="Proteomes" id="UP000252355"/>
    </source>
</evidence>
<comment type="subcellular location">
    <subcellularLocation>
        <location evidence="6">Cytoplasm</location>
    </subcellularLocation>
</comment>
<feature type="binding site" evidence="6">
    <location>
        <begin position="146"/>
        <end position="147"/>
    </location>
    <ligand>
        <name>NAD(+)</name>
        <dbReference type="ChEBI" id="CHEBI:57540"/>
    </ligand>
</feature>
<dbReference type="GO" id="GO:0046872">
    <property type="term" value="F:metal ion binding"/>
    <property type="evidence" value="ECO:0007669"/>
    <property type="project" value="UniProtKB-UniRule"/>
</dbReference>
<comment type="similarity">
    <text evidence="6">Belongs to the NAD kinase family.</text>
</comment>
<dbReference type="Pfam" id="PF20143">
    <property type="entry name" value="NAD_kinase_C"/>
    <property type="match status" value="1"/>
</dbReference>
<evidence type="ECO:0000256" key="2">
    <source>
        <dbReference type="ARBA" id="ARBA00022777"/>
    </source>
</evidence>
<keyword evidence="3 6" id="KW-0521">NADP</keyword>
<feature type="binding site" evidence="6">
    <location>
        <position position="157"/>
    </location>
    <ligand>
        <name>NAD(+)</name>
        <dbReference type="ChEBI" id="CHEBI:57540"/>
    </ligand>
</feature>
<dbReference type="HAMAP" id="MF_00361">
    <property type="entry name" value="NAD_kinase"/>
    <property type="match status" value="1"/>
</dbReference>
<evidence type="ECO:0000313" key="7">
    <source>
        <dbReference type="EMBL" id="RCK80587.1"/>
    </source>
</evidence>
<keyword evidence="6" id="KW-0067">ATP-binding</keyword>
<name>A0A367ZRV1_9BACT</name>
<comment type="function">
    <text evidence="6">Involved in the regulation of the intracellular balance of NAD and NADP, and is a key enzyme in the biosynthesis of NADP. Catalyzes specifically the phosphorylation on 2'-hydroxyl of the adenosine moiety of NAD to yield NADP.</text>
</comment>
<dbReference type="AlphaFoldDB" id="A0A367ZRV1"/>
<accession>A0A367ZRV1</accession>
<dbReference type="InterPro" id="IPR016064">
    <property type="entry name" value="NAD/diacylglycerol_kinase_sf"/>
</dbReference>
<reference evidence="7 8" key="1">
    <citation type="submission" date="2018-05" db="EMBL/GenBank/DDBJ databases">
        <title>A metagenomic window into the 2 km-deep terrestrial subsurface aquifer revealed taxonomically and functionally diverse microbial community comprising novel uncultured bacterial lineages.</title>
        <authorList>
            <person name="Kadnikov V.V."/>
            <person name="Mardanov A.V."/>
            <person name="Beletsky A.V."/>
            <person name="Banks D."/>
            <person name="Pimenov N.V."/>
            <person name="Frank Y.A."/>
            <person name="Karnachuk O.V."/>
            <person name="Ravin N.V."/>
        </authorList>
    </citation>
    <scope>NUCLEOTIDE SEQUENCE [LARGE SCALE GENOMIC DNA]</scope>
    <source>
        <strain evidence="7">BY5</strain>
    </source>
</reference>
<dbReference type="InterPro" id="IPR017438">
    <property type="entry name" value="ATP-NAD_kinase_N"/>
</dbReference>
<feature type="binding site" evidence="6">
    <location>
        <position position="176"/>
    </location>
    <ligand>
        <name>NAD(+)</name>
        <dbReference type="ChEBI" id="CHEBI:57540"/>
    </ligand>
</feature>
<dbReference type="SUPFAM" id="SSF111331">
    <property type="entry name" value="NAD kinase/diacylglycerol kinase-like"/>
    <property type="match status" value="1"/>
</dbReference>
<gene>
    <name evidence="6" type="primary">nadK</name>
    <name evidence="7" type="ORF">OZSIB_2900</name>
</gene>
<proteinExistence type="inferred from homology"/>
<dbReference type="EMBL" id="QOQW01000005">
    <property type="protein sequence ID" value="RCK80587.1"/>
    <property type="molecule type" value="Genomic_DNA"/>
</dbReference>
<dbReference type="GO" id="GO:0005524">
    <property type="term" value="F:ATP binding"/>
    <property type="evidence" value="ECO:0007669"/>
    <property type="project" value="UniProtKB-KW"/>
</dbReference>
<dbReference type="GO" id="GO:0051287">
    <property type="term" value="F:NAD binding"/>
    <property type="evidence" value="ECO:0007669"/>
    <property type="project" value="UniProtKB-ARBA"/>
</dbReference>
<keyword evidence="6" id="KW-0963">Cytoplasm</keyword>
<feature type="binding site" evidence="6">
    <location>
        <position position="246"/>
    </location>
    <ligand>
        <name>NAD(+)</name>
        <dbReference type="ChEBI" id="CHEBI:57540"/>
    </ligand>
</feature>
<dbReference type="InterPro" id="IPR002504">
    <property type="entry name" value="NADK"/>
</dbReference>
<keyword evidence="2 6" id="KW-0418">Kinase</keyword>
<dbReference type="EC" id="2.7.1.23" evidence="6"/>
<comment type="cofactor">
    <cofactor evidence="6">
        <name>a divalent metal cation</name>
        <dbReference type="ChEBI" id="CHEBI:60240"/>
    </cofactor>
</comment>
<comment type="catalytic activity">
    <reaction evidence="5 6">
        <text>NAD(+) + ATP = ADP + NADP(+) + H(+)</text>
        <dbReference type="Rhea" id="RHEA:18629"/>
        <dbReference type="ChEBI" id="CHEBI:15378"/>
        <dbReference type="ChEBI" id="CHEBI:30616"/>
        <dbReference type="ChEBI" id="CHEBI:57540"/>
        <dbReference type="ChEBI" id="CHEBI:58349"/>
        <dbReference type="ChEBI" id="CHEBI:456216"/>
        <dbReference type="EC" id="2.7.1.23"/>
    </reaction>
</comment>
<dbReference type="Gene3D" id="2.60.200.30">
    <property type="entry name" value="Probable inorganic polyphosphate/atp-NAD kinase, domain 2"/>
    <property type="match status" value="1"/>
</dbReference>
<evidence type="ECO:0000256" key="4">
    <source>
        <dbReference type="ARBA" id="ARBA00023027"/>
    </source>
</evidence>
<dbReference type="PANTHER" id="PTHR20275:SF0">
    <property type="entry name" value="NAD KINASE"/>
    <property type="match status" value="1"/>
</dbReference>
<dbReference type="Proteomes" id="UP000252355">
    <property type="component" value="Unassembled WGS sequence"/>
</dbReference>
<organism evidence="7 8">
    <name type="scientific">Candidatus Ozemobacter sibiricus</name>
    <dbReference type="NCBI Taxonomy" id="2268124"/>
    <lineage>
        <taxon>Bacteria</taxon>
        <taxon>Candidatus Ozemobacteria</taxon>
        <taxon>Candidatus Ozemobacterales</taxon>
        <taxon>Candidatus Ozemobacteraceae</taxon>
        <taxon>Candidatus Ozemobacter</taxon>
    </lineage>
</organism>
<evidence type="ECO:0000256" key="6">
    <source>
        <dbReference type="HAMAP-Rule" id="MF_00361"/>
    </source>
</evidence>
<dbReference type="GO" id="GO:0006741">
    <property type="term" value="P:NADP+ biosynthetic process"/>
    <property type="evidence" value="ECO:0007669"/>
    <property type="project" value="UniProtKB-UniRule"/>
</dbReference>
<comment type="caution">
    <text evidence="6">Lacks conserved residue(s) required for the propagation of feature annotation.</text>
</comment>
<protein>
    <recommendedName>
        <fullName evidence="6">NAD kinase</fullName>
        <ecNumber evidence="6">2.7.1.23</ecNumber>
    </recommendedName>
    <alternativeName>
        <fullName evidence="6">ATP-dependent NAD kinase</fullName>
    </alternativeName>
</protein>
<dbReference type="GO" id="GO:0019674">
    <property type="term" value="P:NAD+ metabolic process"/>
    <property type="evidence" value="ECO:0007669"/>
    <property type="project" value="InterPro"/>
</dbReference>
<dbReference type="GO" id="GO:0003951">
    <property type="term" value="F:NAD+ kinase activity"/>
    <property type="evidence" value="ECO:0007669"/>
    <property type="project" value="UniProtKB-UniRule"/>
</dbReference>
<feature type="active site" description="Proton acceptor" evidence="6">
    <location>
        <position position="72"/>
    </location>
</feature>
<feature type="binding site" evidence="6">
    <location>
        <begin position="187"/>
        <end position="192"/>
    </location>
    <ligand>
        <name>NAD(+)</name>
        <dbReference type="ChEBI" id="CHEBI:57540"/>
    </ligand>
</feature>
<evidence type="ECO:0000256" key="3">
    <source>
        <dbReference type="ARBA" id="ARBA00022857"/>
    </source>
</evidence>